<proteinExistence type="predicted"/>
<dbReference type="InterPro" id="IPR024618">
    <property type="entry name" value="DUF3857"/>
</dbReference>
<dbReference type="Gene3D" id="3.10.620.30">
    <property type="match status" value="1"/>
</dbReference>
<comment type="caution">
    <text evidence="4">The sequence shown here is derived from an EMBL/GenBank/DDBJ whole genome shotgun (WGS) entry which is preliminary data.</text>
</comment>
<evidence type="ECO:0008006" key="6">
    <source>
        <dbReference type="Google" id="ProtNLM"/>
    </source>
</evidence>
<feature type="chain" id="PRO_5045560425" description="DUF3857 domain-containing protein" evidence="1">
    <location>
        <begin position="24"/>
        <end position="680"/>
    </location>
</feature>
<evidence type="ECO:0000259" key="3">
    <source>
        <dbReference type="Pfam" id="PF12969"/>
    </source>
</evidence>
<dbReference type="InterPro" id="IPR002931">
    <property type="entry name" value="Transglutaminase-like"/>
</dbReference>
<evidence type="ECO:0000313" key="5">
    <source>
        <dbReference type="Proteomes" id="UP000634667"/>
    </source>
</evidence>
<feature type="domain" description="DUF3857" evidence="3">
    <location>
        <begin position="76"/>
        <end position="241"/>
    </location>
</feature>
<gene>
    <name evidence="4" type="ORF">GCM10008111_00720</name>
</gene>
<organism evidence="4 5">
    <name type="scientific">Alishewanella tabrizica</name>
    <dbReference type="NCBI Taxonomy" id="671278"/>
    <lineage>
        <taxon>Bacteria</taxon>
        <taxon>Pseudomonadati</taxon>
        <taxon>Pseudomonadota</taxon>
        <taxon>Gammaproteobacteria</taxon>
        <taxon>Alteromonadales</taxon>
        <taxon>Alteromonadaceae</taxon>
        <taxon>Alishewanella</taxon>
    </lineage>
</organism>
<dbReference type="InterPro" id="IPR038765">
    <property type="entry name" value="Papain-like_cys_pep_sf"/>
</dbReference>
<dbReference type="Proteomes" id="UP000634667">
    <property type="component" value="Unassembled WGS sequence"/>
</dbReference>
<dbReference type="RefSeq" id="WP_189479327.1">
    <property type="nucleotide sequence ID" value="NZ_BMYR01000001.1"/>
</dbReference>
<dbReference type="Pfam" id="PF12969">
    <property type="entry name" value="DUF3857"/>
    <property type="match status" value="1"/>
</dbReference>
<evidence type="ECO:0000259" key="2">
    <source>
        <dbReference type="Pfam" id="PF01841"/>
    </source>
</evidence>
<dbReference type="EMBL" id="BMYR01000001">
    <property type="protein sequence ID" value="GGW48881.1"/>
    <property type="molecule type" value="Genomic_DNA"/>
</dbReference>
<dbReference type="Gene3D" id="2.60.40.3140">
    <property type="match status" value="1"/>
</dbReference>
<keyword evidence="5" id="KW-1185">Reference proteome</keyword>
<feature type="signal peptide" evidence="1">
    <location>
        <begin position="1"/>
        <end position="23"/>
    </location>
</feature>
<evidence type="ECO:0000313" key="4">
    <source>
        <dbReference type="EMBL" id="GGW48881.1"/>
    </source>
</evidence>
<sequence>MRLFVRVLVLLSFLLLSSSALFANTVQQQGYQYQQAPTPDWVAPLPHDLGALEPTKQTAGINYLVVDEQLSLRQGQYLAYTHIAMQVNTPQGLEQASTFNFHFSPDYQQLQVHAITLTRDNQQYDILAAADIRLAQRERETDQGIYNGIVTAMVLLSDIRVGDRIDYAYSVQGTNPIYQGKRSAYYALNWAVPVHYARVRILTDQTTTLYHQSNLPTLHLTPHTTDSGSVYEWQQQAIAAVIDEDDYPDWHTPYAYLEVSEFANWQEVVEWALPMYQFSEPLAPELKLLADSWLAQAKSSAEYAAMVVRYVQNNIRYFGIEIGLNSHQPHAPNQVFERKFGDCKDKTTLMLTLLRYGGLEAYPALVSHRWKKGIATRLPNPGVFDHVITYLNLDGQAYWLDGTRSQQYGPLAEKGQQYFQQALVIKQDNGVLSDIDAPQSKQNTFRTDEVLTLAAVDEPVSLNLQLALTGESAERFRRMLDTKGITDYSAELEQAYRRQYPSADLQQPITVLDDIERNRLQIHANFVIAQFWDPESERQKLMLYGDSIDSYAQMPSTTRRNSPLAIAPGVHYEHNIQYKLASNINWSLDDLALHIENKAIAYRRTITAEPLSIKVLHQYHTKADHVTAAETASYIQQLRKLREALYYSVEIDKSSNADNSTNTEQALRQRFRQLLNKKGE</sequence>
<accession>A0ABQ2WBT1</accession>
<protein>
    <recommendedName>
        <fullName evidence="6">DUF3857 domain-containing protein</fullName>
    </recommendedName>
</protein>
<evidence type="ECO:0000256" key="1">
    <source>
        <dbReference type="SAM" id="SignalP"/>
    </source>
</evidence>
<reference evidence="5" key="1">
    <citation type="journal article" date="2019" name="Int. J. Syst. Evol. Microbiol.">
        <title>The Global Catalogue of Microorganisms (GCM) 10K type strain sequencing project: providing services to taxonomists for standard genome sequencing and annotation.</title>
        <authorList>
            <consortium name="The Broad Institute Genomics Platform"/>
            <consortium name="The Broad Institute Genome Sequencing Center for Infectious Disease"/>
            <person name="Wu L."/>
            <person name="Ma J."/>
        </authorList>
    </citation>
    <scope>NUCLEOTIDE SEQUENCE [LARGE SCALE GENOMIC DNA]</scope>
    <source>
        <strain evidence="5">KCTC 23723</strain>
    </source>
</reference>
<name>A0ABQ2WBT1_9ALTE</name>
<dbReference type="Pfam" id="PF01841">
    <property type="entry name" value="Transglut_core"/>
    <property type="match status" value="1"/>
</dbReference>
<keyword evidence="1" id="KW-0732">Signal</keyword>
<feature type="domain" description="Transglutaminase-like" evidence="2">
    <location>
        <begin position="290"/>
        <end position="361"/>
    </location>
</feature>
<dbReference type="SUPFAM" id="SSF54001">
    <property type="entry name" value="Cysteine proteinases"/>
    <property type="match status" value="1"/>
</dbReference>